<protein>
    <recommendedName>
        <fullName evidence="16">Peroxidase</fullName>
        <ecNumber evidence="16">1.11.1.7</ecNumber>
    </recommendedName>
</protein>
<feature type="binding site" evidence="13">
    <location>
        <position position="196"/>
    </location>
    <ligand>
        <name>Ca(2+)</name>
        <dbReference type="ChEBI" id="CHEBI:29108"/>
        <label>2</label>
    </ligand>
</feature>
<keyword evidence="16" id="KW-0376">Hydrogen peroxide</keyword>
<dbReference type="Pfam" id="PF00141">
    <property type="entry name" value="peroxidase"/>
    <property type="match status" value="1"/>
</dbReference>
<comment type="subcellular location">
    <subcellularLocation>
        <location evidence="16">Secreted</location>
    </subcellularLocation>
</comment>
<keyword evidence="5 13" id="KW-0479">Metal-binding</keyword>
<dbReference type="PROSITE" id="PS00436">
    <property type="entry name" value="PEROXIDASE_2"/>
    <property type="match status" value="1"/>
</dbReference>
<evidence type="ECO:0000256" key="5">
    <source>
        <dbReference type="ARBA" id="ARBA00022723"/>
    </source>
</evidence>
<dbReference type="GO" id="GO:0042744">
    <property type="term" value="P:hydrogen peroxide catabolic process"/>
    <property type="evidence" value="ECO:0007669"/>
    <property type="project" value="UniProtKB-KW"/>
</dbReference>
<feature type="binding site" evidence="13">
    <location>
        <position position="75"/>
    </location>
    <ligand>
        <name>Ca(2+)</name>
        <dbReference type="ChEBI" id="CHEBI:29108"/>
        <label>1</label>
    </ligand>
</feature>
<keyword evidence="7 16" id="KW-0560">Oxidoreductase</keyword>
<comment type="function">
    <text evidence="16">Removal of H(2)O(2), oxidation of toxic reductants, biosynthesis and degradation of lignin, suberization, auxin catabolism, response to environmental stresses such as wounding, pathogen attack and oxidative stress.</text>
</comment>
<evidence type="ECO:0000256" key="12">
    <source>
        <dbReference type="PIRSR" id="PIRSR600823-2"/>
    </source>
</evidence>
<dbReference type="InterPro" id="IPR033905">
    <property type="entry name" value="Secretory_peroxidase"/>
</dbReference>
<comment type="cofactor">
    <cofactor evidence="13 16">
        <name>Ca(2+)</name>
        <dbReference type="ChEBI" id="CHEBI:29108"/>
    </cofactor>
    <text evidence="13 16">Binds 2 calcium ions per subunit.</text>
</comment>
<evidence type="ECO:0000256" key="14">
    <source>
        <dbReference type="PIRSR" id="PIRSR600823-4"/>
    </source>
</evidence>
<dbReference type="PRINTS" id="PR00458">
    <property type="entry name" value="PEROXIDASE"/>
</dbReference>
<dbReference type="PRINTS" id="PR00461">
    <property type="entry name" value="PLPEROXIDASE"/>
</dbReference>
<keyword evidence="8 13" id="KW-0408">Iron</keyword>
<comment type="caution">
    <text evidence="18">The sequence shown here is derived from an EMBL/GenBank/DDBJ whole genome shotgun (WGS) entry which is preliminary data.</text>
</comment>
<feature type="binding site" evidence="13">
    <location>
        <position position="89"/>
    </location>
    <ligand>
        <name>Ca(2+)</name>
        <dbReference type="ChEBI" id="CHEBI:29108"/>
        <label>1</label>
    </ligand>
</feature>
<dbReference type="Proteomes" id="UP001177140">
    <property type="component" value="Unassembled WGS sequence"/>
</dbReference>
<evidence type="ECO:0000256" key="11">
    <source>
        <dbReference type="PIRSR" id="PIRSR600823-1"/>
    </source>
</evidence>
<keyword evidence="10" id="KW-0325">Glycoprotein</keyword>
<evidence type="ECO:0000313" key="18">
    <source>
        <dbReference type="EMBL" id="MCL7025208.1"/>
    </source>
</evidence>
<dbReference type="GO" id="GO:0140825">
    <property type="term" value="F:lactoperoxidase activity"/>
    <property type="evidence" value="ECO:0007669"/>
    <property type="project" value="UniProtKB-EC"/>
</dbReference>
<evidence type="ECO:0000256" key="13">
    <source>
        <dbReference type="PIRSR" id="PIRSR600823-3"/>
    </source>
</evidence>
<feature type="disulfide bond" evidence="15">
    <location>
        <begin position="202"/>
        <end position="227"/>
    </location>
</feature>
<feature type="domain" description="Plant heme peroxidase family profile" evidence="17">
    <location>
        <begin position="26"/>
        <end position="319"/>
    </location>
</feature>
<evidence type="ECO:0000256" key="2">
    <source>
        <dbReference type="ARBA" id="ARBA00006873"/>
    </source>
</evidence>
<dbReference type="PROSITE" id="PS50873">
    <property type="entry name" value="PEROXIDASE_4"/>
    <property type="match status" value="1"/>
</dbReference>
<evidence type="ECO:0000256" key="10">
    <source>
        <dbReference type="ARBA" id="ARBA00023180"/>
    </source>
</evidence>
<keyword evidence="16" id="KW-0732">Signal</keyword>
<keyword evidence="6 13" id="KW-0106">Calcium</keyword>
<evidence type="ECO:0000256" key="7">
    <source>
        <dbReference type="ARBA" id="ARBA00023002"/>
    </source>
</evidence>
<evidence type="ECO:0000256" key="3">
    <source>
        <dbReference type="ARBA" id="ARBA00022559"/>
    </source>
</evidence>
<feature type="binding site" evidence="13">
    <location>
        <position position="68"/>
    </location>
    <ligand>
        <name>Ca(2+)</name>
        <dbReference type="ChEBI" id="CHEBI:29108"/>
        <label>1</label>
    </ligand>
</feature>
<comment type="catalytic activity">
    <reaction evidence="1 16">
        <text>2 a phenolic donor + H2O2 = 2 a phenolic radical donor + 2 H2O</text>
        <dbReference type="Rhea" id="RHEA:56136"/>
        <dbReference type="ChEBI" id="CHEBI:15377"/>
        <dbReference type="ChEBI" id="CHEBI:16240"/>
        <dbReference type="ChEBI" id="CHEBI:139520"/>
        <dbReference type="ChEBI" id="CHEBI:139521"/>
        <dbReference type="EC" id="1.11.1.7"/>
    </reaction>
</comment>
<evidence type="ECO:0000256" key="15">
    <source>
        <dbReference type="PIRSR" id="PIRSR600823-5"/>
    </source>
</evidence>
<dbReference type="GO" id="GO:0006979">
    <property type="term" value="P:response to oxidative stress"/>
    <property type="evidence" value="ECO:0007669"/>
    <property type="project" value="UniProtKB-UniRule"/>
</dbReference>
<dbReference type="PANTHER" id="PTHR31388">
    <property type="entry name" value="PEROXIDASE 72-RELATED"/>
    <property type="match status" value="1"/>
</dbReference>
<keyword evidence="4 16" id="KW-0349">Heme</keyword>
<dbReference type="GO" id="GO:0020037">
    <property type="term" value="F:heme binding"/>
    <property type="evidence" value="ECO:0007669"/>
    <property type="project" value="UniProtKB-UniRule"/>
</dbReference>
<feature type="binding site" evidence="13">
    <location>
        <position position="71"/>
    </location>
    <ligand>
        <name>Ca(2+)</name>
        <dbReference type="ChEBI" id="CHEBI:29108"/>
        <label>1</label>
    </ligand>
</feature>
<comment type="similarity">
    <text evidence="16">Belongs to the peroxidase family. Classical plant (class III) peroxidase subfamily.</text>
</comment>
<gene>
    <name evidence="18" type="ORF">MKW94_015467</name>
</gene>
<dbReference type="GO" id="GO:0005576">
    <property type="term" value="C:extracellular region"/>
    <property type="evidence" value="ECO:0007669"/>
    <property type="project" value="UniProtKB-SubCell"/>
</dbReference>
<dbReference type="EC" id="1.11.1.7" evidence="16"/>
<dbReference type="FunFam" id="1.10.520.10:FF:000009">
    <property type="entry name" value="Peroxidase"/>
    <property type="match status" value="1"/>
</dbReference>
<dbReference type="Gene3D" id="1.10.420.10">
    <property type="entry name" value="Peroxidase, domain 2"/>
    <property type="match status" value="1"/>
</dbReference>
<feature type="binding site" evidence="13">
    <location>
        <position position="73"/>
    </location>
    <ligand>
        <name>Ca(2+)</name>
        <dbReference type="ChEBI" id="CHEBI:29108"/>
        <label>1</label>
    </ligand>
</feature>
<evidence type="ECO:0000313" key="19">
    <source>
        <dbReference type="Proteomes" id="UP001177140"/>
    </source>
</evidence>
<evidence type="ECO:0000259" key="17">
    <source>
        <dbReference type="PROSITE" id="PS50873"/>
    </source>
</evidence>
<feature type="binding site" evidence="13">
    <location>
        <position position="247"/>
    </location>
    <ligand>
        <name>Ca(2+)</name>
        <dbReference type="ChEBI" id="CHEBI:29108"/>
        <label>2</label>
    </ligand>
</feature>
<dbReference type="FunFam" id="1.10.420.10:FF:000001">
    <property type="entry name" value="Peroxidase"/>
    <property type="match status" value="1"/>
</dbReference>
<dbReference type="PANTHER" id="PTHR31388:SF126">
    <property type="entry name" value="PEROXIDASE"/>
    <property type="match status" value="1"/>
</dbReference>
<feature type="active site" description="Proton acceptor" evidence="11">
    <location>
        <position position="67"/>
    </location>
</feature>
<keyword evidence="16" id="KW-0964">Secreted</keyword>
<accession>A0AA41RZY2</accession>
<evidence type="ECO:0000256" key="4">
    <source>
        <dbReference type="ARBA" id="ARBA00022617"/>
    </source>
</evidence>
<dbReference type="InterPro" id="IPR010255">
    <property type="entry name" value="Haem_peroxidase_sf"/>
</dbReference>
<feature type="signal peptide" evidence="16">
    <location>
        <begin position="1"/>
        <end position="26"/>
    </location>
</feature>
<dbReference type="CDD" id="cd00693">
    <property type="entry name" value="secretory_peroxidase"/>
    <property type="match status" value="1"/>
</dbReference>
<evidence type="ECO:0000256" key="8">
    <source>
        <dbReference type="ARBA" id="ARBA00023004"/>
    </source>
</evidence>
<dbReference type="EMBL" id="JAJJMA010042673">
    <property type="protein sequence ID" value="MCL7025208.1"/>
    <property type="molecule type" value="Genomic_DNA"/>
</dbReference>
<dbReference type="InterPro" id="IPR000823">
    <property type="entry name" value="Peroxidase_pln"/>
</dbReference>
<feature type="binding site" evidence="12">
    <location>
        <position position="165"/>
    </location>
    <ligand>
        <name>substrate</name>
    </ligand>
</feature>
<feature type="site" description="Transition state stabilizer" evidence="14">
    <location>
        <position position="63"/>
    </location>
</feature>
<feature type="disulfide bond" evidence="15">
    <location>
        <begin position="69"/>
        <end position="74"/>
    </location>
</feature>
<keyword evidence="19" id="KW-1185">Reference proteome</keyword>
<dbReference type="PROSITE" id="PS00435">
    <property type="entry name" value="PEROXIDASE_1"/>
    <property type="match status" value="1"/>
</dbReference>
<dbReference type="InterPro" id="IPR019793">
    <property type="entry name" value="Peroxidases_heam-ligand_BS"/>
</dbReference>
<comment type="cofactor">
    <cofactor evidence="13 16">
        <name>heme b</name>
        <dbReference type="ChEBI" id="CHEBI:60344"/>
    </cofactor>
    <text evidence="13 16">Binds 1 heme b (iron(II)-protoporphyrin IX) group per subunit.</text>
</comment>
<feature type="binding site" evidence="13">
    <location>
        <position position="77"/>
    </location>
    <ligand>
        <name>Ca(2+)</name>
        <dbReference type="ChEBI" id="CHEBI:29108"/>
        <label>1</label>
    </ligand>
</feature>
<feature type="binding site" evidence="13">
    <location>
        <position position="240"/>
    </location>
    <ligand>
        <name>Ca(2+)</name>
        <dbReference type="ChEBI" id="CHEBI:29108"/>
        <label>2</label>
    </ligand>
</feature>
<evidence type="ECO:0000256" key="6">
    <source>
        <dbReference type="ARBA" id="ARBA00022837"/>
    </source>
</evidence>
<feature type="chain" id="PRO_5041490440" description="Peroxidase" evidence="16">
    <location>
        <begin position="27"/>
        <end position="319"/>
    </location>
</feature>
<feature type="disulfide bond" evidence="15">
    <location>
        <begin position="123"/>
        <end position="315"/>
    </location>
</feature>
<feature type="disulfide bond" evidence="15">
    <location>
        <begin position="36"/>
        <end position="116"/>
    </location>
</feature>
<feature type="binding site" description="axial binding residue" evidence="13">
    <location>
        <position position="195"/>
    </location>
    <ligand>
        <name>heme b</name>
        <dbReference type="ChEBI" id="CHEBI:60344"/>
    </ligand>
    <ligandPart>
        <name>Fe</name>
        <dbReference type="ChEBI" id="CHEBI:18248"/>
    </ligandPart>
</feature>
<keyword evidence="9 15" id="KW-1015">Disulfide bond</keyword>
<organism evidence="18 19">
    <name type="scientific">Papaver nudicaule</name>
    <name type="common">Iceland poppy</name>
    <dbReference type="NCBI Taxonomy" id="74823"/>
    <lineage>
        <taxon>Eukaryota</taxon>
        <taxon>Viridiplantae</taxon>
        <taxon>Streptophyta</taxon>
        <taxon>Embryophyta</taxon>
        <taxon>Tracheophyta</taxon>
        <taxon>Spermatophyta</taxon>
        <taxon>Magnoliopsida</taxon>
        <taxon>Ranunculales</taxon>
        <taxon>Papaveraceae</taxon>
        <taxon>Papaveroideae</taxon>
        <taxon>Papaver</taxon>
    </lineage>
</organism>
<dbReference type="InterPro" id="IPR019794">
    <property type="entry name" value="Peroxidases_AS"/>
</dbReference>
<dbReference type="InterPro" id="IPR002016">
    <property type="entry name" value="Haem_peroxidase"/>
</dbReference>
<sequence>MAGSNGFAYILLAMVVVSISANSSDALTTNFYSKVCPKALQTIKKVVTAAVTREPRMGASLLRLHFHDCFVNGCDASVLLDSTSSIDGEKGAFSNVNSVRGFDVVDRIKAAVDKVCGPQVVSCADILAVAARDSVVQLGGGSWKVELGRRDSTTASRTAANNALPGPGSSLQSLKANFRSVGLNEKDLVVLSGGHTIGVSKCSNFKSRIYTETNIDPLFARNLRLTCPRTGGDNRLGPLDTSSTRFDTQYFKDLVRRRGVLHSDQVLFNGGSTDALVRRYSTNAAAFAADFGKSMIKMGRIKVLQGRSGQIRKNCRRKN</sequence>
<proteinExistence type="inferred from homology"/>
<evidence type="ECO:0000256" key="1">
    <source>
        <dbReference type="ARBA" id="ARBA00000189"/>
    </source>
</evidence>
<evidence type="ECO:0000256" key="16">
    <source>
        <dbReference type="RuleBase" id="RU362060"/>
    </source>
</evidence>
<dbReference type="Gene3D" id="1.10.520.10">
    <property type="match status" value="1"/>
</dbReference>
<name>A0AA41RZY2_PAPNU</name>
<comment type="similarity">
    <text evidence="2">Belongs to the peroxidase family. Ascorbate peroxidase subfamily.</text>
</comment>
<reference evidence="18" key="1">
    <citation type="submission" date="2022-03" db="EMBL/GenBank/DDBJ databases">
        <title>A functionally conserved STORR gene fusion in Papaver species that diverged 16.8 million years ago.</title>
        <authorList>
            <person name="Catania T."/>
        </authorList>
    </citation>
    <scope>NUCLEOTIDE SEQUENCE</scope>
    <source>
        <strain evidence="18">S-191538</strain>
    </source>
</reference>
<evidence type="ECO:0000256" key="9">
    <source>
        <dbReference type="ARBA" id="ARBA00023157"/>
    </source>
</evidence>
<dbReference type="SUPFAM" id="SSF48113">
    <property type="entry name" value="Heme-dependent peroxidases"/>
    <property type="match status" value="1"/>
</dbReference>
<dbReference type="AlphaFoldDB" id="A0AA41RZY2"/>
<keyword evidence="3 16" id="KW-0575">Peroxidase</keyword>
<dbReference type="GO" id="GO:0046872">
    <property type="term" value="F:metal ion binding"/>
    <property type="evidence" value="ECO:0007669"/>
    <property type="project" value="UniProtKB-UniRule"/>
</dbReference>